<dbReference type="AlphaFoldDB" id="A0AAW5BNV4"/>
<comment type="caution">
    <text evidence="1">The sequence shown here is derived from an EMBL/GenBank/DDBJ whole genome shotgun (WGS) entry which is preliminary data.</text>
</comment>
<reference evidence="1" key="1">
    <citation type="submission" date="2022-01" db="EMBL/GenBank/DDBJ databases">
        <title>Collection of gut derived symbiotic bacterial strains cultured from healthy donors.</title>
        <authorList>
            <person name="Lin H."/>
            <person name="Kohout C."/>
            <person name="Waligurski E."/>
            <person name="Pamer E.G."/>
        </authorList>
    </citation>
    <scope>NUCLEOTIDE SEQUENCE</scope>
    <source>
        <strain evidence="1">DFI.6.72</strain>
    </source>
</reference>
<evidence type="ECO:0000313" key="1">
    <source>
        <dbReference type="EMBL" id="MCG4691321.1"/>
    </source>
</evidence>
<dbReference type="Proteomes" id="UP001200843">
    <property type="component" value="Unassembled WGS sequence"/>
</dbReference>
<feature type="non-terminal residue" evidence="1">
    <location>
        <position position="135"/>
    </location>
</feature>
<accession>A0AAW5BNV4</accession>
<proteinExistence type="predicted"/>
<gene>
    <name evidence="1" type="ORF">L0N01_22370</name>
</gene>
<protein>
    <submittedName>
        <fullName evidence="1">Uncharacterized protein</fullName>
    </submittedName>
</protein>
<sequence>YAKNSTVSFAGGSYLSKVETSNPPIKIARFRNGRLRRKRDGGYILAGRSANRTVHADWQEMVAPVGPSASYWLDSPVSVINFTSTGTPSPSGFLVTCKQNVAGNVSTCSTLYLAARKYNGSWLAHVGATLSNQIS</sequence>
<organism evidence="1 2">
    <name type="scientific">Phocaeicola vulgatus</name>
    <name type="common">Bacteroides vulgatus</name>
    <dbReference type="NCBI Taxonomy" id="821"/>
    <lineage>
        <taxon>Bacteria</taxon>
        <taxon>Pseudomonadati</taxon>
        <taxon>Bacteroidota</taxon>
        <taxon>Bacteroidia</taxon>
        <taxon>Bacteroidales</taxon>
        <taxon>Bacteroidaceae</taxon>
        <taxon>Phocaeicola</taxon>
    </lineage>
</organism>
<name>A0AAW5BNV4_PHOVU</name>
<feature type="non-terminal residue" evidence="1">
    <location>
        <position position="1"/>
    </location>
</feature>
<dbReference type="EMBL" id="JAKNGO010000189">
    <property type="protein sequence ID" value="MCG4691321.1"/>
    <property type="molecule type" value="Genomic_DNA"/>
</dbReference>
<evidence type="ECO:0000313" key="2">
    <source>
        <dbReference type="Proteomes" id="UP001200843"/>
    </source>
</evidence>